<dbReference type="InterPro" id="IPR027385">
    <property type="entry name" value="Beta-barrel_OMP"/>
</dbReference>
<proteinExistence type="predicted"/>
<comment type="caution">
    <text evidence="4">The sequence shown here is derived from an EMBL/GenBank/DDBJ whole genome shotgun (WGS) entry which is preliminary data.</text>
</comment>
<feature type="domain" description="Outer membrane protein beta-barrel" evidence="3">
    <location>
        <begin position="7"/>
        <end position="197"/>
    </location>
</feature>
<reference evidence="4 5" key="1">
    <citation type="submission" date="2017-05" db="EMBL/GenBank/DDBJ databases">
        <authorList>
            <person name="Varghese N."/>
            <person name="Submissions S."/>
        </authorList>
    </citation>
    <scope>NUCLEOTIDE SEQUENCE [LARGE SCALE GENOMIC DNA]</scope>
    <source>
        <strain evidence="4 5">DSM 15360</strain>
    </source>
</reference>
<dbReference type="Proteomes" id="UP001157915">
    <property type="component" value="Unassembled WGS sequence"/>
</dbReference>
<evidence type="ECO:0000256" key="2">
    <source>
        <dbReference type="SAM" id="SignalP"/>
    </source>
</evidence>
<evidence type="ECO:0000313" key="5">
    <source>
        <dbReference type="Proteomes" id="UP001157915"/>
    </source>
</evidence>
<feature type="chain" id="PRO_5046563969" evidence="2">
    <location>
        <begin position="21"/>
        <end position="197"/>
    </location>
</feature>
<protein>
    <submittedName>
        <fullName evidence="4">Outer membrane protein beta-barrel domain-containing protein</fullName>
    </submittedName>
</protein>
<organism evidence="4 5">
    <name type="scientific">Algoriphagus winogradskyi</name>
    <dbReference type="NCBI Taxonomy" id="237017"/>
    <lineage>
        <taxon>Bacteria</taxon>
        <taxon>Pseudomonadati</taxon>
        <taxon>Bacteroidota</taxon>
        <taxon>Cytophagia</taxon>
        <taxon>Cytophagales</taxon>
        <taxon>Cyclobacteriaceae</taxon>
        <taxon>Algoriphagus</taxon>
    </lineage>
</organism>
<feature type="signal peptide" evidence="2">
    <location>
        <begin position="1"/>
        <end position="20"/>
    </location>
</feature>
<accession>A0ABY1P8P6</accession>
<name>A0ABY1P8P6_9BACT</name>
<sequence length="197" mass="21466">MKKVVLFIALGLGMVQLSQAQSSEKPGGFGVRGGASLFNFSGDDVSENDYTNRVGFHVGGYTMLFMTDRLALEPGVYYSVKGTQNDDFADSRAILGYVDVPVLFRLYPAEGFNIFAGPQISFLLNSKFEGDFFGNTISYDSDAIKETDFGVAMGVGYNLPKGFNVQASYDLGLTPIFKDSDADVYNRGFKLSAGYTF</sequence>
<evidence type="ECO:0000313" key="4">
    <source>
        <dbReference type="EMBL" id="SMP28535.1"/>
    </source>
</evidence>
<gene>
    <name evidence="4" type="ORF">SAMN06265367_10613</name>
</gene>
<keyword evidence="5" id="KW-1185">Reference proteome</keyword>
<dbReference type="Pfam" id="PF13505">
    <property type="entry name" value="OMP_b-brl"/>
    <property type="match status" value="1"/>
</dbReference>
<evidence type="ECO:0000256" key="1">
    <source>
        <dbReference type="ARBA" id="ARBA00022729"/>
    </source>
</evidence>
<keyword evidence="1 2" id="KW-0732">Signal</keyword>
<evidence type="ECO:0000259" key="3">
    <source>
        <dbReference type="Pfam" id="PF13505"/>
    </source>
</evidence>
<dbReference type="EMBL" id="FXUA01000006">
    <property type="protein sequence ID" value="SMP28535.1"/>
    <property type="molecule type" value="Genomic_DNA"/>
</dbReference>
<dbReference type="RefSeq" id="WP_283413763.1">
    <property type="nucleotide sequence ID" value="NZ_FXUA01000006.1"/>
</dbReference>